<evidence type="ECO:0000259" key="1">
    <source>
        <dbReference type="Pfam" id="PF01266"/>
    </source>
</evidence>
<name>A0A4Q4Z1I4_9ACTN</name>
<dbReference type="RefSeq" id="WP_134720930.1">
    <property type="nucleotide sequence ID" value="NZ_SDKM01000067.1"/>
</dbReference>
<protein>
    <submittedName>
        <fullName evidence="2">FAD-dependent oxidoreductase</fullName>
    </submittedName>
</protein>
<sequence length="51" mass="5384">MNRPKSVLVVGGGIAGLGTARALRERGLECDVIERAASWHHGGAGVYLRLL</sequence>
<dbReference type="InterPro" id="IPR036188">
    <property type="entry name" value="FAD/NAD-bd_sf"/>
</dbReference>
<dbReference type="Proteomes" id="UP000295198">
    <property type="component" value="Unassembled WGS sequence"/>
</dbReference>
<reference evidence="2 3" key="1">
    <citation type="submission" date="2019-01" db="EMBL/GenBank/DDBJ databases">
        <title>Nocardioides guangzhouensis sp. nov., an actinobacterium isolated from soil.</title>
        <authorList>
            <person name="Fu Y."/>
            <person name="Cai Y."/>
            <person name="Lin Z."/>
            <person name="Chen P."/>
        </authorList>
    </citation>
    <scope>NUCLEOTIDE SEQUENCE [LARGE SCALE GENOMIC DNA]</scope>
    <source>
        <strain evidence="2 3">130</strain>
    </source>
</reference>
<evidence type="ECO:0000313" key="2">
    <source>
        <dbReference type="EMBL" id="RYP81443.1"/>
    </source>
</evidence>
<dbReference type="Pfam" id="PF01266">
    <property type="entry name" value="DAO"/>
    <property type="match status" value="1"/>
</dbReference>
<keyword evidence="3" id="KW-1185">Reference proteome</keyword>
<dbReference type="EMBL" id="SDKM01000067">
    <property type="protein sequence ID" value="RYP81443.1"/>
    <property type="molecule type" value="Genomic_DNA"/>
</dbReference>
<gene>
    <name evidence="2" type="ORF">EKO23_23555</name>
</gene>
<comment type="caution">
    <text evidence="2">The sequence shown here is derived from an EMBL/GenBank/DDBJ whole genome shotgun (WGS) entry which is preliminary data.</text>
</comment>
<dbReference type="InterPro" id="IPR006076">
    <property type="entry name" value="FAD-dep_OxRdtase"/>
</dbReference>
<evidence type="ECO:0000313" key="3">
    <source>
        <dbReference type="Proteomes" id="UP000295198"/>
    </source>
</evidence>
<dbReference type="SUPFAM" id="SSF51905">
    <property type="entry name" value="FAD/NAD(P)-binding domain"/>
    <property type="match status" value="1"/>
</dbReference>
<feature type="domain" description="FAD dependent oxidoreductase" evidence="1">
    <location>
        <begin position="7"/>
        <end position="40"/>
    </location>
</feature>
<accession>A0A4Q4Z1I4</accession>
<dbReference type="Gene3D" id="3.50.50.60">
    <property type="entry name" value="FAD/NAD(P)-binding domain"/>
    <property type="match status" value="1"/>
</dbReference>
<dbReference type="AlphaFoldDB" id="A0A4Q4Z1I4"/>
<organism evidence="2 3">
    <name type="scientific">Nocardioides guangzhouensis</name>
    <dbReference type="NCBI Taxonomy" id="2497878"/>
    <lineage>
        <taxon>Bacteria</taxon>
        <taxon>Bacillati</taxon>
        <taxon>Actinomycetota</taxon>
        <taxon>Actinomycetes</taxon>
        <taxon>Propionibacteriales</taxon>
        <taxon>Nocardioidaceae</taxon>
        <taxon>Nocardioides</taxon>
    </lineage>
</organism>
<proteinExistence type="predicted"/>